<keyword evidence="3 11" id="KW-0489">Methyltransferase</keyword>
<comment type="function">
    <text evidence="9">Involved in mitochondrial tRNA methylation. Specifically methylates the N1 position of guanosine-37 in various tRNAs. Methylation is not dependent on the nature of the nucleoside 5' of the target nucleoside. This is the first step in the biosynthesis of wybutosine (yW), a modified base adjacent to the anticodon of tRNAs and required for accurate decoding.</text>
</comment>
<dbReference type="GO" id="GO:0005737">
    <property type="term" value="C:cytoplasm"/>
    <property type="evidence" value="ECO:0000318"/>
    <property type="project" value="GO_Central"/>
</dbReference>
<dbReference type="FunCoup" id="A0A6I8P0H3">
    <property type="interactions" value="2176"/>
</dbReference>
<evidence type="ECO:0000256" key="6">
    <source>
        <dbReference type="ARBA" id="ARBA00022694"/>
    </source>
</evidence>
<dbReference type="Ensembl" id="ENSOANT00000068503.1">
    <property type="protein sequence ID" value="ENSOANP00000047274.1"/>
    <property type="gene ID" value="ENSOANG00000050880.1"/>
</dbReference>
<sequence length="533" mass="57151">MTPVPGDGPSSLPPPSRGRRHDVTRPAVPAGRAWARAMRIPCDRLIRLLGAQGRGEAGAERPGPPARGPGLADRRASAMPGGDGPDPYAPSPSVRGMTVLSRDAFSKTVTVPALRVQKETVSRLVKVLKSAGLLQRPGVKRVVEDPGDEDGRLVLLDPAKVAGGASLEEAGHLGLDRLGVSPELSRYNLELTYDNFKTEEILRAVLPEGQDVTSGFSRVGHIAHLNLRDHQLPYKHLIGQVIIDKNPGITSAVNKTNIIDNTFRNFQMEVLAGEENMITKVRENNLSYEFDFSKVYWNPRLSTEHGRIAALLRPGDLLFDAFAGVGPFAVPAAKKKCVVFANDLNPESHRWLRHNCRLNKVDGQVRLFCLDGRDFLRGPVREELARGPGAGAGGGGGPSAHIVMNLPAAAVGFLGALRGLLSGLPRGRGPLPTVHCYSFSKDACPARDVQERAGAALGVPLEGRSTVHLVRNVAPNKEMLCLSFRVPAAVLYGDRDTPSETPGEESAPPPPPPKRRRTDGNPADGEARTGSEA</sequence>
<feature type="region of interest" description="Disordered" evidence="12">
    <location>
        <begin position="1"/>
        <end position="30"/>
    </location>
</feature>
<evidence type="ECO:0000256" key="7">
    <source>
        <dbReference type="ARBA" id="ARBA00023128"/>
    </source>
</evidence>
<name>A0A6I8P0H3_ORNAN</name>
<dbReference type="InterPro" id="IPR025792">
    <property type="entry name" value="tRNA_Gua_MeTrfase_euk"/>
</dbReference>
<dbReference type="Gene3D" id="3.40.50.150">
    <property type="entry name" value="Vaccinia Virus protein VP39"/>
    <property type="match status" value="1"/>
</dbReference>
<feature type="binding site" evidence="11">
    <location>
        <begin position="371"/>
        <end position="372"/>
    </location>
    <ligand>
        <name>S-adenosyl-L-methionine</name>
        <dbReference type="ChEBI" id="CHEBI:59789"/>
    </ligand>
</feature>
<evidence type="ECO:0000256" key="2">
    <source>
        <dbReference type="ARBA" id="ARBA00022490"/>
    </source>
</evidence>
<keyword evidence="2 11" id="KW-0963">Cytoplasm</keyword>
<dbReference type="FunFam" id="3.30.300.110:FF:000001">
    <property type="entry name" value="tRNA (guanine(37)-N1)-methyltransferase"/>
    <property type="match status" value="1"/>
</dbReference>
<dbReference type="GO" id="GO:0005759">
    <property type="term" value="C:mitochondrial matrix"/>
    <property type="evidence" value="ECO:0000318"/>
    <property type="project" value="GO_Central"/>
</dbReference>
<dbReference type="GO" id="GO:0052906">
    <property type="term" value="F:tRNA (guanine(37)-N1)-methyltransferase activity"/>
    <property type="evidence" value="ECO:0007669"/>
    <property type="project" value="UniProtKB-UniRule"/>
</dbReference>
<dbReference type="AlphaFoldDB" id="A0A6I8P0H3"/>
<feature type="compositionally biased region" description="Low complexity" evidence="12">
    <location>
        <begin position="1"/>
        <end position="10"/>
    </location>
</feature>
<feature type="binding site" evidence="11">
    <location>
        <begin position="343"/>
        <end position="344"/>
    </location>
    <ligand>
        <name>S-adenosyl-L-methionine</name>
        <dbReference type="ChEBI" id="CHEBI:59789"/>
    </ligand>
</feature>
<evidence type="ECO:0000259" key="13">
    <source>
        <dbReference type="PROSITE" id="PS51684"/>
    </source>
</evidence>
<dbReference type="Pfam" id="PF25133">
    <property type="entry name" value="TYW2_N_2"/>
    <property type="match status" value="1"/>
</dbReference>
<keyword evidence="8 11" id="KW-0539">Nucleus</keyword>
<dbReference type="InterPro" id="IPR030382">
    <property type="entry name" value="MeTrfase_TRM5/TYW2"/>
</dbReference>
<feature type="region of interest" description="Disordered" evidence="12">
    <location>
        <begin position="493"/>
        <end position="533"/>
    </location>
</feature>
<feature type="binding site" evidence="11">
    <location>
        <position position="305"/>
    </location>
    <ligand>
        <name>S-adenosyl-L-methionine</name>
        <dbReference type="ChEBI" id="CHEBI:59789"/>
    </ligand>
</feature>
<dbReference type="GO" id="GO:0005634">
    <property type="term" value="C:nucleus"/>
    <property type="evidence" value="ECO:0007669"/>
    <property type="project" value="UniProtKB-SubCell"/>
</dbReference>
<dbReference type="Bgee" id="ENSOANG00000050880">
    <property type="expression patterns" value="Expressed in adult mammalian kidney and 7 other cell types or tissues"/>
</dbReference>
<evidence type="ECO:0000256" key="3">
    <source>
        <dbReference type="ARBA" id="ARBA00022603"/>
    </source>
</evidence>
<gene>
    <name evidence="11 14" type="primary">TRMT5</name>
    <name evidence="11" type="synonym">TRM5</name>
</gene>
<reference evidence="14" key="2">
    <citation type="submission" date="2025-08" db="UniProtKB">
        <authorList>
            <consortium name="Ensembl"/>
        </authorList>
    </citation>
    <scope>IDENTIFICATION</scope>
    <source>
        <strain evidence="14">Glennie</strain>
    </source>
</reference>
<evidence type="ECO:0000313" key="15">
    <source>
        <dbReference type="Proteomes" id="UP000002279"/>
    </source>
</evidence>
<reference evidence="14 15" key="1">
    <citation type="journal article" date="2008" name="Nature">
        <title>Genome analysis of the platypus reveals unique signatures of evolution.</title>
        <authorList>
            <person name="Warren W.C."/>
            <person name="Hillier L.W."/>
            <person name="Marshall Graves J.A."/>
            <person name="Birney E."/>
            <person name="Ponting C.P."/>
            <person name="Grutzner F."/>
            <person name="Belov K."/>
            <person name="Miller W."/>
            <person name="Clarke L."/>
            <person name="Chinwalla A.T."/>
            <person name="Yang S.P."/>
            <person name="Heger A."/>
            <person name="Locke D.P."/>
            <person name="Miethke P."/>
            <person name="Waters P.D."/>
            <person name="Veyrunes F."/>
            <person name="Fulton L."/>
            <person name="Fulton B."/>
            <person name="Graves T."/>
            <person name="Wallis J."/>
            <person name="Puente X.S."/>
            <person name="Lopez-Otin C."/>
            <person name="Ordonez G.R."/>
            <person name="Eichler E.E."/>
            <person name="Chen L."/>
            <person name="Cheng Z."/>
            <person name="Deakin J.E."/>
            <person name="Alsop A."/>
            <person name="Thompson K."/>
            <person name="Kirby P."/>
            <person name="Papenfuss A.T."/>
            <person name="Wakefield M.J."/>
            <person name="Olender T."/>
            <person name="Lancet D."/>
            <person name="Huttley G.A."/>
            <person name="Smit A.F."/>
            <person name="Pask A."/>
            <person name="Temple-Smith P."/>
            <person name="Batzer M.A."/>
            <person name="Walker J.A."/>
            <person name="Konkel M.K."/>
            <person name="Harris R.S."/>
            <person name="Whittington C.M."/>
            <person name="Wong E.S."/>
            <person name="Gemmell N.J."/>
            <person name="Buschiazzo E."/>
            <person name="Vargas Jentzsch I.M."/>
            <person name="Merkel A."/>
            <person name="Schmitz J."/>
            <person name="Zemann A."/>
            <person name="Churakov G."/>
            <person name="Kriegs J.O."/>
            <person name="Brosius J."/>
            <person name="Murchison E.P."/>
            <person name="Sachidanandam R."/>
            <person name="Smith C."/>
            <person name="Hannon G.J."/>
            <person name="Tsend-Ayush E."/>
            <person name="McMillan D."/>
            <person name="Attenborough R."/>
            <person name="Rens W."/>
            <person name="Ferguson-Smith M."/>
            <person name="Lefevre C.M."/>
            <person name="Sharp J.A."/>
            <person name="Nicholas K.R."/>
            <person name="Ray D.A."/>
            <person name="Kube M."/>
            <person name="Reinhardt R."/>
            <person name="Pringle T.H."/>
            <person name="Taylor J."/>
            <person name="Jones R.C."/>
            <person name="Nixon B."/>
            <person name="Dacheux J.L."/>
            <person name="Niwa H."/>
            <person name="Sekita Y."/>
            <person name="Huang X."/>
            <person name="Stark A."/>
            <person name="Kheradpour P."/>
            <person name="Kellis M."/>
            <person name="Flicek P."/>
            <person name="Chen Y."/>
            <person name="Webber C."/>
            <person name="Hardison R."/>
            <person name="Nelson J."/>
            <person name="Hallsworth-Pepin K."/>
            <person name="Delehaunty K."/>
            <person name="Markovic C."/>
            <person name="Minx P."/>
            <person name="Feng Y."/>
            <person name="Kremitzki C."/>
            <person name="Mitreva M."/>
            <person name="Glasscock J."/>
            <person name="Wylie T."/>
            <person name="Wohldmann P."/>
            <person name="Thiru P."/>
            <person name="Nhan M.N."/>
            <person name="Pohl C.S."/>
            <person name="Smith S.M."/>
            <person name="Hou S."/>
            <person name="Nefedov M."/>
            <person name="de Jong P.J."/>
            <person name="Renfree M.B."/>
            <person name="Mardis E.R."/>
            <person name="Wilson R.K."/>
        </authorList>
    </citation>
    <scope>NUCLEOTIDE SEQUENCE [LARGE SCALE GENOMIC DNA]</scope>
    <source>
        <strain evidence="14 15">Glennie</strain>
    </source>
</reference>
<comment type="subcellular location">
    <subcellularLocation>
        <location evidence="11">Mitochondrion matrix</location>
    </subcellularLocation>
    <subcellularLocation>
        <location evidence="11">Nucleus</location>
    </subcellularLocation>
    <subcellularLocation>
        <location evidence="11">Cytoplasm</location>
    </subcellularLocation>
    <text evidence="11">Predominantly in the mitochondria and in the nucleus.</text>
</comment>
<proteinExistence type="inferred from homology"/>
<reference evidence="14" key="3">
    <citation type="submission" date="2025-09" db="UniProtKB">
        <authorList>
            <consortium name="Ensembl"/>
        </authorList>
    </citation>
    <scope>IDENTIFICATION</scope>
    <source>
        <strain evidence="14">Glennie</strain>
    </source>
</reference>
<dbReference type="PANTHER" id="PTHR23245:SF36">
    <property type="entry name" value="TRNA (GUANINE(37)-N1)-METHYLTRANSFERASE"/>
    <property type="match status" value="1"/>
</dbReference>
<evidence type="ECO:0000256" key="1">
    <source>
        <dbReference type="ARBA" id="ARBA00009775"/>
    </source>
</evidence>
<dbReference type="PANTHER" id="PTHR23245">
    <property type="entry name" value="TRNA METHYLTRANSFERASE"/>
    <property type="match status" value="1"/>
</dbReference>
<dbReference type="GO" id="GO:0070901">
    <property type="term" value="P:mitochondrial tRNA methylation"/>
    <property type="evidence" value="ECO:0000318"/>
    <property type="project" value="GO_Central"/>
</dbReference>
<evidence type="ECO:0000256" key="8">
    <source>
        <dbReference type="ARBA" id="ARBA00023242"/>
    </source>
</evidence>
<keyword evidence="4 11" id="KW-0808">Transferase</keyword>
<keyword evidence="5 11" id="KW-0949">S-adenosyl-L-methionine</keyword>
<evidence type="ECO:0000256" key="5">
    <source>
        <dbReference type="ARBA" id="ARBA00022691"/>
    </source>
</evidence>
<feature type="binding site" evidence="11">
    <location>
        <position position="405"/>
    </location>
    <ligand>
        <name>S-adenosyl-L-methionine</name>
        <dbReference type="ChEBI" id="CHEBI:59789"/>
    </ligand>
</feature>
<dbReference type="HAMAP" id="MF_03152">
    <property type="entry name" value="TRM5"/>
    <property type="match status" value="1"/>
</dbReference>
<dbReference type="InterPro" id="IPR056744">
    <property type="entry name" value="TRM5/TYW2-like_N"/>
</dbReference>
<comment type="function">
    <text evidence="11">Specifically methylates the N1 position of guanosine-37 in various cytoplasmic and mitochondrial tRNAs. Methylation is not dependent on the nature of the nucleoside 5' of the target nucleoside. This is the first step in the biosynthesis of wybutosine (yW), a modified base adjacent to the anticodon of tRNAs and required for accurate decoding.</text>
</comment>
<evidence type="ECO:0000256" key="11">
    <source>
        <dbReference type="HAMAP-Rule" id="MF_03152"/>
    </source>
</evidence>
<dbReference type="FunFam" id="3.40.50.150:FF:000102">
    <property type="entry name" value="tRNA (guanine(37)-N1)-methyltransferase"/>
    <property type="match status" value="1"/>
</dbReference>
<dbReference type="InParanoid" id="A0A6I8P0H3"/>
<keyword evidence="6 11" id="KW-0819">tRNA processing</keyword>
<keyword evidence="15" id="KW-1185">Reference proteome</keyword>
<accession>A0A6I8P0H3</accession>
<comment type="catalytic activity">
    <reaction evidence="10 11">
        <text>guanosine(37) in tRNA + S-adenosyl-L-methionine = N(1)-methylguanosine(37) in tRNA + S-adenosyl-L-homocysteine + H(+)</text>
        <dbReference type="Rhea" id="RHEA:36899"/>
        <dbReference type="Rhea" id="RHEA-COMP:10145"/>
        <dbReference type="Rhea" id="RHEA-COMP:10147"/>
        <dbReference type="ChEBI" id="CHEBI:15378"/>
        <dbReference type="ChEBI" id="CHEBI:57856"/>
        <dbReference type="ChEBI" id="CHEBI:59789"/>
        <dbReference type="ChEBI" id="CHEBI:73542"/>
        <dbReference type="ChEBI" id="CHEBI:74269"/>
        <dbReference type="EC" id="2.1.1.228"/>
    </reaction>
</comment>
<dbReference type="EC" id="2.1.1.228" evidence="11"/>
<dbReference type="GeneTree" id="ENSGT00940000153304"/>
<comment type="subunit">
    <text evidence="11">Monomer.</text>
</comment>
<evidence type="ECO:0000256" key="12">
    <source>
        <dbReference type="SAM" id="MobiDB-lite"/>
    </source>
</evidence>
<evidence type="ECO:0000256" key="9">
    <source>
        <dbReference type="ARBA" id="ARBA00045951"/>
    </source>
</evidence>
<feature type="region of interest" description="Disordered" evidence="12">
    <location>
        <begin position="53"/>
        <end position="95"/>
    </location>
</feature>
<feature type="domain" description="SAM-dependent methyltransferase TRM5/TYW2-type" evidence="13">
    <location>
        <begin position="216"/>
        <end position="488"/>
    </location>
</feature>
<dbReference type="SUPFAM" id="SSF53335">
    <property type="entry name" value="S-adenosyl-L-methionine-dependent methyltransferases"/>
    <property type="match status" value="1"/>
</dbReference>
<organism evidence="14 15">
    <name type="scientific">Ornithorhynchus anatinus</name>
    <name type="common">Duckbill platypus</name>
    <dbReference type="NCBI Taxonomy" id="9258"/>
    <lineage>
        <taxon>Eukaryota</taxon>
        <taxon>Metazoa</taxon>
        <taxon>Chordata</taxon>
        <taxon>Craniata</taxon>
        <taxon>Vertebrata</taxon>
        <taxon>Euteleostomi</taxon>
        <taxon>Mammalia</taxon>
        <taxon>Monotremata</taxon>
        <taxon>Ornithorhynchidae</taxon>
        <taxon>Ornithorhynchus</taxon>
    </lineage>
</organism>
<dbReference type="Proteomes" id="UP000002279">
    <property type="component" value="Chromosome 14"/>
</dbReference>
<dbReference type="GO" id="GO:0008175">
    <property type="term" value="F:tRNA methyltransferase activity"/>
    <property type="evidence" value="ECO:0000318"/>
    <property type="project" value="GO_Central"/>
</dbReference>
<evidence type="ECO:0000256" key="10">
    <source>
        <dbReference type="ARBA" id="ARBA00047783"/>
    </source>
</evidence>
<dbReference type="GO" id="GO:0002939">
    <property type="term" value="P:tRNA N1-guanine methylation"/>
    <property type="evidence" value="ECO:0000318"/>
    <property type="project" value="GO_Central"/>
</dbReference>
<dbReference type="InterPro" id="IPR029063">
    <property type="entry name" value="SAM-dependent_MTases_sf"/>
</dbReference>
<dbReference type="Gene3D" id="3.30.300.110">
    <property type="entry name" value="Met-10+ protein-like domains"/>
    <property type="match status" value="1"/>
</dbReference>
<comment type="similarity">
    <text evidence="11">Belongs to the TRM5 / TYW2 family.</text>
</comment>
<dbReference type="InterPro" id="IPR056743">
    <property type="entry name" value="TRM5-TYW2-like_MTfase"/>
</dbReference>
<dbReference type="Pfam" id="PF02475">
    <property type="entry name" value="TRM5-TYW2_MTfase"/>
    <property type="match status" value="1"/>
</dbReference>
<evidence type="ECO:0000256" key="4">
    <source>
        <dbReference type="ARBA" id="ARBA00022679"/>
    </source>
</evidence>
<comment type="similarity">
    <text evidence="1">Belongs to the class I-like SAM-binding methyltransferase superfamily. TRM5/TYW2 family.</text>
</comment>
<protein>
    <recommendedName>
        <fullName evidence="11">tRNA (guanine(37)-N1)-methyltransferase</fullName>
        <ecNumber evidence="11">2.1.1.228</ecNumber>
    </recommendedName>
    <alternativeName>
        <fullName evidence="11">M1G-methyltransferase</fullName>
    </alternativeName>
    <alternativeName>
        <fullName evidence="11">tRNA [GM37] methyltransferase</fullName>
    </alternativeName>
    <alternativeName>
        <fullName evidence="11">tRNA methyltransferase 5 homolog</fullName>
    </alternativeName>
</protein>
<keyword evidence="7 11" id="KW-0496">Mitochondrion</keyword>
<dbReference type="PROSITE" id="PS51684">
    <property type="entry name" value="SAM_MT_TRM5_TYW2"/>
    <property type="match status" value="1"/>
</dbReference>
<evidence type="ECO:0000313" key="14">
    <source>
        <dbReference type="Ensembl" id="ENSOANP00000047274.1"/>
    </source>
</evidence>
<dbReference type="OMA" id="VGSHSQF"/>